<dbReference type="Proteomes" id="UP001209885">
    <property type="component" value="Unassembled WGS sequence"/>
</dbReference>
<proteinExistence type="predicted"/>
<evidence type="ECO:0008006" key="3">
    <source>
        <dbReference type="Google" id="ProtNLM"/>
    </source>
</evidence>
<protein>
    <recommendedName>
        <fullName evidence="3">Lipoprotein</fullName>
    </recommendedName>
</protein>
<sequence length="230" mass="27551">MKYLYIIIFVIFIISCYKSKIEKGYQVGTLITKKSFKDFDQIYFTKDGFLGLVNEEKDWDYIKTYLILVNNDGEILDNTIFYSNYIDSISNDTIYARGISDKLKRKKNNYDSVFFKKHLKYKKINKTSIRIRNKFLKDVVFNNDTLILNCLISEDEFYGFRYPNNTKNGPLQKKEILVNINKIYIDKSENILIIKYVKDNKYIIDEITVKDEDIIDNIYNYYFLYKTSIF</sequence>
<gene>
    <name evidence="1" type="ORF">OO013_07985</name>
</gene>
<comment type="caution">
    <text evidence="1">The sequence shown here is derived from an EMBL/GenBank/DDBJ whole genome shotgun (WGS) entry which is preliminary data.</text>
</comment>
<name>A0ABT3RRI5_9BACT</name>
<evidence type="ECO:0000313" key="1">
    <source>
        <dbReference type="EMBL" id="MCX2743800.1"/>
    </source>
</evidence>
<keyword evidence="2" id="KW-1185">Reference proteome</keyword>
<organism evidence="1 2">
    <name type="scientific">Mangrovivirga halotolerans</name>
    <dbReference type="NCBI Taxonomy" id="2993936"/>
    <lineage>
        <taxon>Bacteria</taxon>
        <taxon>Pseudomonadati</taxon>
        <taxon>Bacteroidota</taxon>
        <taxon>Cytophagia</taxon>
        <taxon>Cytophagales</taxon>
        <taxon>Mangrovivirgaceae</taxon>
        <taxon>Mangrovivirga</taxon>
    </lineage>
</organism>
<accession>A0ABT3RRI5</accession>
<reference evidence="1 2" key="1">
    <citation type="submission" date="2022-11" db="EMBL/GenBank/DDBJ databases">
        <title>The characterization of three novel Bacteroidetes species and genomic analysis of their roles in tidal elemental geochemical cycles.</title>
        <authorList>
            <person name="Ma K."/>
        </authorList>
    </citation>
    <scope>NUCLEOTIDE SEQUENCE [LARGE SCALE GENOMIC DNA]</scope>
    <source>
        <strain evidence="1 2">M17</strain>
    </source>
</reference>
<dbReference type="PROSITE" id="PS51257">
    <property type="entry name" value="PROKAR_LIPOPROTEIN"/>
    <property type="match status" value="1"/>
</dbReference>
<dbReference type="RefSeq" id="WP_266056229.1">
    <property type="nucleotide sequence ID" value="NZ_JAPFQN010000005.1"/>
</dbReference>
<dbReference type="EMBL" id="JAPFQN010000005">
    <property type="protein sequence ID" value="MCX2743800.1"/>
    <property type="molecule type" value="Genomic_DNA"/>
</dbReference>
<evidence type="ECO:0000313" key="2">
    <source>
        <dbReference type="Proteomes" id="UP001209885"/>
    </source>
</evidence>